<evidence type="ECO:0000313" key="2">
    <source>
        <dbReference type="Proteomes" id="UP000054018"/>
    </source>
</evidence>
<protein>
    <submittedName>
        <fullName evidence="1">Uncharacterized protein</fullName>
    </submittedName>
</protein>
<organism evidence="1 2">
    <name type="scientific">Pisolithus microcarpus 441</name>
    <dbReference type="NCBI Taxonomy" id="765257"/>
    <lineage>
        <taxon>Eukaryota</taxon>
        <taxon>Fungi</taxon>
        <taxon>Dikarya</taxon>
        <taxon>Basidiomycota</taxon>
        <taxon>Agaricomycotina</taxon>
        <taxon>Agaricomycetes</taxon>
        <taxon>Agaricomycetidae</taxon>
        <taxon>Boletales</taxon>
        <taxon>Sclerodermatineae</taxon>
        <taxon>Pisolithaceae</taxon>
        <taxon>Pisolithus</taxon>
    </lineage>
</organism>
<dbReference type="Proteomes" id="UP000054018">
    <property type="component" value="Unassembled WGS sequence"/>
</dbReference>
<dbReference type="HOGENOM" id="CLU_2979979_0_0_1"/>
<gene>
    <name evidence="1" type="ORF">PISMIDRAFT_676738</name>
</gene>
<sequence length="58" mass="6803">MMYCNKLQRTESTLLFMTGIARYVVNVLNEVRPYKEVAYDVRTDPKMVEAYAARTRPV</sequence>
<reference evidence="1 2" key="1">
    <citation type="submission" date="2014-04" db="EMBL/GenBank/DDBJ databases">
        <authorList>
            <consortium name="DOE Joint Genome Institute"/>
            <person name="Kuo A."/>
            <person name="Kohler A."/>
            <person name="Costa M.D."/>
            <person name="Nagy L.G."/>
            <person name="Floudas D."/>
            <person name="Copeland A."/>
            <person name="Barry K.W."/>
            <person name="Cichocki N."/>
            <person name="Veneault-Fourrey C."/>
            <person name="LaButti K."/>
            <person name="Lindquist E.A."/>
            <person name="Lipzen A."/>
            <person name="Lundell T."/>
            <person name="Morin E."/>
            <person name="Murat C."/>
            <person name="Sun H."/>
            <person name="Tunlid A."/>
            <person name="Henrissat B."/>
            <person name="Grigoriev I.V."/>
            <person name="Hibbett D.S."/>
            <person name="Martin F."/>
            <person name="Nordberg H.P."/>
            <person name="Cantor M.N."/>
            <person name="Hua S.X."/>
        </authorList>
    </citation>
    <scope>NUCLEOTIDE SEQUENCE [LARGE SCALE GENOMIC DNA]</scope>
    <source>
        <strain evidence="1 2">441</strain>
    </source>
</reference>
<reference evidence="2" key="2">
    <citation type="submission" date="2015-01" db="EMBL/GenBank/DDBJ databases">
        <title>Evolutionary Origins and Diversification of the Mycorrhizal Mutualists.</title>
        <authorList>
            <consortium name="DOE Joint Genome Institute"/>
            <consortium name="Mycorrhizal Genomics Consortium"/>
            <person name="Kohler A."/>
            <person name="Kuo A."/>
            <person name="Nagy L.G."/>
            <person name="Floudas D."/>
            <person name="Copeland A."/>
            <person name="Barry K.W."/>
            <person name="Cichocki N."/>
            <person name="Veneault-Fourrey C."/>
            <person name="LaButti K."/>
            <person name="Lindquist E.A."/>
            <person name="Lipzen A."/>
            <person name="Lundell T."/>
            <person name="Morin E."/>
            <person name="Murat C."/>
            <person name="Riley R."/>
            <person name="Ohm R."/>
            <person name="Sun H."/>
            <person name="Tunlid A."/>
            <person name="Henrissat B."/>
            <person name="Grigoriev I.V."/>
            <person name="Hibbett D.S."/>
            <person name="Martin F."/>
        </authorList>
    </citation>
    <scope>NUCLEOTIDE SEQUENCE [LARGE SCALE GENOMIC DNA]</scope>
    <source>
        <strain evidence="2">441</strain>
    </source>
</reference>
<keyword evidence="2" id="KW-1185">Reference proteome</keyword>
<dbReference type="AlphaFoldDB" id="A0A0C9YLD8"/>
<name>A0A0C9YLD8_9AGAM</name>
<dbReference type="EMBL" id="KN833705">
    <property type="protein sequence ID" value="KIK25820.1"/>
    <property type="molecule type" value="Genomic_DNA"/>
</dbReference>
<evidence type="ECO:0000313" key="1">
    <source>
        <dbReference type="EMBL" id="KIK25820.1"/>
    </source>
</evidence>
<proteinExistence type="predicted"/>
<accession>A0A0C9YLD8</accession>